<keyword evidence="6 7" id="KW-0788">Thiol protease</keyword>
<dbReference type="Proteomes" id="UP000070444">
    <property type="component" value="Unassembled WGS sequence"/>
</dbReference>
<evidence type="ECO:0000256" key="7">
    <source>
        <dbReference type="RuleBase" id="RU366025"/>
    </source>
</evidence>
<dbReference type="AlphaFoldDB" id="A0A137PA80"/>
<sequence>MLPSFLFSNPAKDVNKRLTKRRKRRNGNNSKEVFVSGLSNPGNTCFLNSVLQGLASSTNLYKFLSESPIITEKINEMEEEDGFPVIESIWGIIFQLNKLFESPTSFYPQSLITALRSKMRITIYEQQDAQEFFQILSTAINEEESILTQASRNSSILDLDIIAELMNDKTTDKIEDGKPTKINYSLSMSNMLTRKNPLDGLLASRLSCVQCGYTEAIRHFAFNNISLSLPFRHSCTLEYCLASYITIESLNDVICRKCSLKATLANLEQLQAQQTKAKTPAKKSKAKSNSQYTPMIKTVQSKLQYDIEGELGPEIPFQKVHSRHCTKQVMFAKPPPTLCLHINRSTFYPNGEIAKNGCVVEFSEYLDLSPFCTTGYLALSPQQPMSGAERISSEGNYIYRLQSVIVHYGTHSYGHFVTFRRLPQDDEQSNQVVKIQVKNQLLEYDSNCFNSSPSQWCCVSDNVVTESDLTSVLTSNPFMLIYEQIPVSSLRVLEVPKPKVAVSMEESAQNPLLSSKKLDSLEVDSTPSPSTSSSSPSTPTSSVAPELNFNTASDLSNID</sequence>
<dbReference type="InterPro" id="IPR028889">
    <property type="entry name" value="USP"/>
</dbReference>
<dbReference type="EC" id="3.4.19.12" evidence="7"/>
<comment type="similarity">
    <text evidence="2 7">Belongs to the peptidase C19 family.</text>
</comment>
<dbReference type="PANTHER" id="PTHR24006">
    <property type="entry name" value="UBIQUITIN CARBOXYL-TERMINAL HYDROLASE"/>
    <property type="match status" value="1"/>
</dbReference>
<dbReference type="InterPro" id="IPR038765">
    <property type="entry name" value="Papain-like_cys_pep_sf"/>
</dbReference>
<comment type="catalytic activity">
    <reaction evidence="1 7">
        <text>Thiol-dependent hydrolysis of ester, thioester, amide, peptide and isopeptide bonds formed by the C-terminal Gly of ubiquitin (a 76-residue protein attached to proteins as an intracellular targeting signal).</text>
        <dbReference type="EC" id="3.4.19.12"/>
    </reaction>
</comment>
<dbReference type="GO" id="GO:0016579">
    <property type="term" value="P:protein deubiquitination"/>
    <property type="evidence" value="ECO:0007669"/>
    <property type="project" value="InterPro"/>
</dbReference>
<dbReference type="OrthoDB" id="2020758at2759"/>
<feature type="compositionally biased region" description="Polar residues" evidence="8">
    <location>
        <begin position="548"/>
        <end position="559"/>
    </location>
</feature>
<evidence type="ECO:0000256" key="1">
    <source>
        <dbReference type="ARBA" id="ARBA00000707"/>
    </source>
</evidence>
<dbReference type="EMBL" id="KQ964465">
    <property type="protein sequence ID" value="KXN71862.1"/>
    <property type="molecule type" value="Genomic_DNA"/>
</dbReference>
<dbReference type="CDD" id="cd02662">
    <property type="entry name" value="Peptidase_C19F"/>
    <property type="match status" value="1"/>
</dbReference>
<keyword evidence="5 7" id="KW-0378">Hydrolase</keyword>
<evidence type="ECO:0000256" key="2">
    <source>
        <dbReference type="ARBA" id="ARBA00009085"/>
    </source>
</evidence>
<gene>
    <name evidence="10" type="ORF">CONCODRAFT_5386</name>
</gene>
<dbReference type="STRING" id="796925.A0A137PA80"/>
<evidence type="ECO:0000313" key="10">
    <source>
        <dbReference type="EMBL" id="KXN71862.1"/>
    </source>
</evidence>
<dbReference type="PROSITE" id="PS50235">
    <property type="entry name" value="USP_3"/>
    <property type="match status" value="1"/>
</dbReference>
<dbReference type="Gene3D" id="3.90.70.10">
    <property type="entry name" value="Cysteine proteinases"/>
    <property type="match status" value="1"/>
</dbReference>
<dbReference type="PANTHER" id="PTHR24006:SF888">
    <property type="entry name" value="UBIQUITIN CARBOXYL-TERMINAL HYDROLASE 30"/>
    <property type="match status" value="1"/>
</dbReference>
<dbReference type="InterPro" id="IPR050164">
    <property type="entry name" value="Peptidase_C19"/>
</dbReference>
<dbReference type="InterPro" id="IPR001394">
    <property type="entry name" value="Peptidase_C19_UCH"/>
</dbReference>
<evidence type="ECO:0000256" key="5">
    <source>
        <dbReference type="ARBA" id="ARBA00022801"/>
    </source>
</evidence>
<feature type="compositionally biased region" description="Low complexity" evidence="8">
    <location>
        <begin position="525"/>
        <end position="542"/>
    </location>
</feature>
<dbReference type="SUPFAM" id="SSF54001">
    <property type="entry name" value="Cysteine proteinases"/>
    <property type="match status" value="1"/>
</dbReference>
<evidence type="ECO:0000259" key="9">
    <source>
        <dbReference type="PROSITE" id="PS50235"/>
    </source>
</evidence>
<keyword evidence="11" id="KW-1185">Reference proteome</keyword>
<keyword evidence="3 7" id="KW-0645">Protease</keyword>
<reference evidence="10 11" key="1">
    <citation type="journal article" date="2015" name="Genome Biol. Evol.">
        <title>Phylogenomic analyses indicate that early fungi evolved digesting cell walls of algal ancestors of land plants.</title>
        <authorList>
            <person name="Chang Y."/>
            <person name="Wang S."/>
            <person name="Sekimoto S."/>
            <person name="Aerts A.L."/>
            <person name="Choi C."/>
            <person name="Clum A."/>
            <person name="LaButti K.M."/>
            <person name="Lindquist E.A."/>
            <person name="Yee Ngan C."/>
            <person name="Ohm R.A."/>
            <person name="Salamov A.A."/>
            <person name="Grigoriev I.V."/>
            <person name="Spatafora J.W."/>
            <person name="Berbee M.L."/>
        </authorList>
    </citation>
    <scope>NUCLEOTIDE SEQUENCE [LARGE SCALE GENOMIC DNA]</scope>
    <source>
        <strain evidence="10 11">NRRL 28638</strain>
    </source>
</reference>
<protein>
    <recommendedName>
        <fullName evidence="7">Ubiquitin carboxyl-terminal hydrolase</fullName>
        <ecNumber evidence="7">3.4.19.12</ecNumber>
    </recommendedName>
</protein>
<dbReference type="PROSITE" id="PS00973">
    <property type="entry name" value="USP_2"/>
    <property type="match status" value="1"/>
</dbReference>
<evidence type="ECO:0000256" key="8">
    <source>
        <dbReference type="SAM" id="MobiDB-lite"/>
    </source>
</evidence>
<dbReference type="GO" id="GO:0005634">
    <property type="term" value="C:nucleus"/>
    <property type="evidence" value="ECO:0007669"/>
    <property type="project" value="TreeGrafter"/>
</dbReference>
<dbReference type="OMA" id="YIQGASC"/>
<dbReference type="PROSITE" id="PS00972">
    <property type="entry name" value="USP_1"/>
    <property type="match status" value="1"/>
</dbReference>
<name>A0A137PA80_CONC2</name>
<dbReference type="GO" id="GO:0004843">
    <property type="term" value="F:cysteine-type deubiquitinase activity"/>
    <property type="evidence" value="ECO:0007669"/>
    <property type="project" value="UniProtKB-UniRule"/>
</dbReference>
<feature type="domain" description="USP" evidence="9">
    <location>
        <begin position="36"/>
        <end position="485"/>
    </location>
</feature>
<evidence type="ECO:0000256" key="3">
    <source>
        <dbReference type="ARBA" id="ARBA00022670"/>
    </source>
</evidence>
<proteinExistence type="inferred from homology"/>
<feature type="region of interest" description="Disordered" evidence="8">
    <location>
        <begin position="505"/>
        <end position="559"/>
    </location>
</feature>
<accession>A0A137PA80</accession>
<evidence type="ECO:0000256" key="6">
    <source>
        <dbReference type="ARBA" id="ARBA00022807"/>
    </source>
</evidence>
<dbReference type="InterPro" id="IPR018200">
    <property type="entry name" value="USP_CS"/>
</dbReference>
<dbReference type="GO" id="GO:0006508">
    <property type="term" value="P:proteolysis"/>
    <property type="evidence" value="ECO:0007669"/>
    <property type="project" value="UniProtKB-KW"/>
</dbReference>
<evidence type="ECO:0000313" key="11">
    <source>
        <dbReference type="Proteomes" id="UP000070444"/>
    </source>
</evidence>
<dbReference type="Pfam" id="PF00443">
    <property type="entry name" value="UCH"/>
    <property type="match status" value="1"/>
</dbReference>
<evidence type="ECO:0000256" key="4">
    <source>
        <dbReference type="ARBA" id="ARBA00022786"/>
    </source>
</evidence>
<dbReference type="GO" id="GO:0005829">
    <property type="term" value="C:cytosol"/>
    <property type="evidence" value="ECO:0007669"/>
    <property type="project" value="TreeGrafter"/>
</dbReference>
<keyword evidence="4 7" id="KW-0833">Ubl conjugation pathway</keyword>
<organism evidence="10 11">
    <name type="scientific">Conidiobolus coronatus (strain ATCC 28846 / CBS 209.66 / NRRL 28638)</name>
    <name type="common">Delacroixia coronata</name>
    <dbReference type="NCBI Taxonomy" id="796925"/>
    <lineage>
        <taxon>Eukaryota</taxon>
        <taxon>Fungi</taxon>
        <taxon>Fungi incertae sedis</taxon>
        <taxon>Zoopagomycota</taxon>
        <taxon>Entomophthoromycotina</taxon>
        <taxon>Entomophthoromycetes</taxon>
        <taxon>Entomophthorales</taxon>
        <taxon>Ancylistaceae</taxon>
        <taxon>Conidiobolus</taxon>
    </lineage>
</organism>